<feature type="repeat" description="TPR" evidence="1">
    <location>
        <begin position="252"/>
        <end position="285"/>
    </location>
</feature>
<feature type="repeat" description="TPR" evidence="1">
    <location>
        <begin position="150"/>
        <end position="183"/>
    </location>
</feature>
<keyword evidence="1" id="KW-0802">TPR repeat</keyword>
<feature type="repeat" description="TPR" evidence="1">
    <location>
        <begin position="184"/>
        <end position="217"/>
    </location>
</feature>
<evidence type="ECO:0000256" key="1">
    <source>
        <dbReference type="PROSITE-ProRule" id="PRU00339"/>
    </source>
</evidence>
<dbReference type="SUPFAM" id="SSF48452">
    <property type="entry name" value="TPR-like"/>
    <property type="match status" value="4"/>
</dbReference>
<dbReference type="InterPro" id="IPR011990">
    <property type="entry name" value="TPR-like_helical_dom_sf"/>
</dbReference>
<dbReference type="Pfam" id="PF13176">
    <property type="entry name" value="TPR_7"/>
    <property type="match status" value="1"/>
</dbReference>
<reference evidence="3 4" key="1">
    <citation type="submission" date="2024-02" db="EMBL/GenBank/DDBJ databases">
        <authorList>
            <person name="Vignale AGUSTIN F."/>
            <person name="Sosa J E."/>
            <person name="Modenutti C."/>
        </authorList>
    </citation>
    <scope>NUCLEOTIDE SEQUENCE [LARGE SCALE GENOMIC DNA]</scope>
</reference>
<dbReference type="InterPro" id="IPR039340">
    <property type="entry name" value="Tfc4/TFIIIC-102/Sfc4"/>
</dbReference>
<dbReference type="PANTHER" id="PTHR23082">
    <property type="entry name" value="TRANSCRIPTION INITIATION FACTOR IIIC TFIIIC , POLYPEPTIDE 3-RELATED"/>
    <property type="match status" value="1"/>
</dbReference>
<sequence length="971" mass="111058">MGEEGNETGSFEDDVLSVLATGLEVEMTKDEQGEEEQGEEGDDNSDDGEFVLRFEGDMNPFDYTENDAFGVQPYQRFQRLEYESLAERKRKVHGDHSCGEMLKKARQGDVFGADIDEIMEAMNFGNRRKSRKNKKRGRPKGSKNKASPQITRMLGEGTLHYAKGHYSEAIRVLNEVVRLAPNLPDAYHTLGLVYDAIDEGKKAMSFYLIAAEMKPKDSSLWKLLVSWSLEQENTGQAMYCLSKAIMADPSDISLKFDRALLYIKLGVYEKAAKSYDQISQLYPDNIEAHKAAAQLYKHCRQVDRSVSILEDYLKHHQTEADLSIVDLLAAICMDNRDYAKALQHIEHAQSVYYFGKELPPYLTAKAGICYLHLGNVDKAEIVLRALQLENAYDHTDLITQVADSYKHLGHYGSALNYFLMVESCSEQGNGVLDLKIAQCYLFLKEKDQAIKFFYKALHSLEDSVDARLNLASLLLEEGKVDEAILLLSPANAELTLDTSRDQSKMWWLNEKVKLKLANIYRAKMMFEEFVDVIHPLIHQSLTIITANKKVKAKKKLSKSVLLERTKVLEDHQTDNVFHGFRPTASASDLSKAARARKLLQKKSALKEQMKAKVLAASLDWQSEDSDDEPRQELRKPPLPELLKDEEHHQLILDLCKALASLQRYQEAFDIIKLIMRLVPHKMSGERKDEFVTLGAQVALKLMDPKHAYDFVRDIVQQRPDNMAAWNYYYHIISRMEIHHSRHSRFLNRIRDEHKNCVPPIIISGHQFTVVNQHQAAAKEYLEAYKLLPDSPFVNLCVGTALINLALDVRLKNKHQCLAQGLAFLYNNQQLCGDSQEALYNIARAYHHVGLVSFAASYYEKVLSTSEKDYPVPKLPYEHPDLTKNRKPGYCNIHQEAAYNLHLIYKQSGAHDLARQVYFGRFRNQMLLIKNCNILKEQETSKCNVNTVTDYIEYERIALQIAILNGKERFKE</sequence>
<dbReference type="Gene3D" id="1.25.40.10">
    <property type="entry name" value="Tetratricopeptide repeat domain"/>
    <property type="match status" value="3"/>
</dbReference>
<evidence type="ECO:0000313" key="4">
    <source>
        <dbReference type="Proteomes" id="UP001642360"/>
    </source>
</evidence>
<keyword evidence="4" id="KW-1185">Reference proteome</keyword>
<name>A0ABC8TY72_9AQUA</name>
<accession>A0ABC8TY72</accession>
<protein>
    <recommendedName>
        <fullName evidence="5">General transcription factor 3C polypeptide 3</fullName>
    </recommendedName>
</protein>
<feature type="compositionally biased region" description="Acidic residues" evidence="2">
    <location>
        <begin position="1"/>
        <end position="15"/>
    </location>
</feature>
<dbReference type="AlphaFoldDB" id="A0ABC8TY72"/>
<evidence type="ECO:0000256" key="2">
    <source>
        <dbReference type="SAM" id="MobiDB-lite"/>
    </source>
</evidence>
<feature type="region of interest" description="Disordered" evidence="2">
    <location>
        <begin position="123"/>
        <end position="148"/>
    </location>
</feature>
<dbReference type="Proteomes" id="UP001642360">
    <property type="component" value="Unassembled WGS sequence"/>
</dbReference>
<dbReference type="SMART" id="SM00028">
    <property type="entry name" value="TPR"/>
    <property type="match status" value="5"/>
</dbReference>
<feature type="region of interest" description="Disordered" evidence="2">
    <location>
        <begin position="1"/>
        <end position="51"/>
    </location>
</feature>
<dbReference type="Pfam" id="PF14559">
    <property type="entry name" value="TPR_19"/>
    <property type="match status" value="2"/>
</dbReference>
<gene>
    <name evidence="3" type="ORF">ILEXP_LOCUS44189</name>
</gene>
<evidence type="ECO:0000313" key="3">
    <source>
        <dbReference type="EMBL" id="CAK9174443.1"/>
    </source>
</evidence>
<dbReference type="InterPro" id="IPR019734">
    <property type="entry name" value="TPR_rpt"/>
</dbReference>
<comment type="caution">
    <text evidence="3">The sequence shown here is derived from an EMBL/GenBank/DDBJ whole genome shotgun (WGS) entry which is preliminary data.</text>
</comment>
<feature type="compositionally biased region" description="Acidic residues" evidence="2">
    <location>
        <begin position="32"/>
        <end position="49"/>
    </location>
</feature>
<organism evidence="3 4">
    <name type="scientific">Ilex paraguariensis</name>
    <name type="common">yerba mate</name>
    <dbReference type="NCBI Taxonomy" id="185542"/>
    <lineage>
        <taxon>Eukaryota</taxon>
        <taxon>Viridiplantae</taxon>
        <taxon>Streptophyta</taxon>
        <taxon>Embryophyta</taxon>
        <taxon>Tracheophyta</taxon>
        <taxon>Spermatophyta</taxon>
        <taxon>Magnoliopsida</taxon>
        <taxon>eudicotyledons</taxon>
        <taxon>Gunneridae</taxon>
        <taxon>Pentapetalae</taxon>
        <taxon>asterids</taxon>
        <taxon>campanulids</taxon>
        <taxon>Aquifoliales</taxon>
        <taxon>Aquifoliaceae</taxon>
        <taxon>Ilex</taxon>
    </lineage>
</organism>
<dbReference type="EMBL" id="CAUOFW020006371">
    <property type="protein sequence ID" value="CAK9174443.1"/>
    <property type="molecule type" value="Genomic_DNA"/>
</dbReference>
<proteinExistence type="predicted"/>
<evidence type="ECO:0008006" key="5">
    <source>
        <dbReference type="Google" id="ProtNLM"/>
    </source>
</evidence>
<feature type="compositionally biased region" description="Basic residues" evidence="2">
    <location>
        <begin position="126"/>
        <end position="143"/>
    </location>
</feature>
<dbReference type="Pfam" id="PF13414">
    <property type="entry name" value="TPR_11"/>
    <property type="match status" value="1"/>
</dbReference>
<dbReference type="PROSITE" id="PS50005">
    <property type="entry name" value="TPR"/>
    <property type="match status" value="3"/>
</dbReference>
<dbReference type="PANTHER" id="PTHR23082:SF0">
    <property type="entry name" value="GENERAL TRANSCRIPTION FACTOR 3C POLYPEPTIDE 3"/>
    <property type="match status" value="1"/>
</dbReference>